<dbReference type="PROSITE" id="PS00615">
    <property type="entry name" value="C_TYPE_LECTIN_1"/>
    <property type="match status" value="1"/>
</dbReference>
<sequence>MYSSIFVYFGCRLHLPIKLLELEAPTCSSPAEWSHNCEARNYCRKNYVDLAVIENVSELTTVSNLIGSFWVWIGLYRQPFRWSDNRISFFKNWINGEPDNKQTTEQCVVEYSDIEHHWLDANCAGLFKVICQQGKLV</sequence>
<reference evidence="3" key="2">
    <citation type="submission" date="2025-09" db="UniProtKB">
        <authorList>
            <consortium name="Ensembl"/>
        </authorList>
    </citation>
    <scope>IDENTIFICATION</scope>
</reference>
<accession>A0A3B4A8U8</accession>
<proteinExistence type="predicted"/>
<name>A0A3B4A8U8_9GOBI</name>
<dbReference type="PROSITE" id="PS50041">
    <property type="entry name" value="C_TYPE_LECTIN_2"/>
    <property type="match status" value="1"/>
</dbReference>
<dbReference type="PANTHER" id="PTHR45784:SF3">
    <property type="entry name" value="C-TYPE LECTIN DOMAIN FAMILY 4 MEMBER K-LIKE-RELATED"/>
    <property type="match status" value="1"/>
</dbReference>
<dbReference type="PANTHER" id="PTHR45784">
    <property type="entry name" value="C-TYPE LECTIN DOMAIN FAMILY 20 MEMBER A-RELATED"/>
    <property type="match status" value="1"/>
</dbReference>
<evidence type="ECO:0000256" key="1">
    <source>
        <dbReference type="ARBA" id="ARBA00023157"/>
    </source>
</evidence>
<evidence type="ECO:0000313" key="3">
    <source>
        <dbReference type="Ensembl" id="ENSPMGP00000013477.1"/>
    </source>
</evidence>
<dbReference type="AlphaFoldDB" id="A0A3B4A8U8"/>
<keyword evidence="1" id="KW-1015">Disulfide bond</keyword>
<evidence type="ECO:0000313" key="4">
    <source>
        <dbReference type="Proteomes" id="UP000261520"/>
    </source>
</evidence>
<dbReference type="SUPFAM" id="SSF56436">
    <property type="entry name" value="C-type lectin-like"/>
    <property type="match status" value="1"/>
</dbReference>
<dbReference type="SMART" id="SM00034">
    <property type="entry name" value="CLECT"/>
    <property type="match status" value="1"/>
</dbReference>
<dbReference type="Ensembl" id="ENSPMGT00000014377.1">
    <property type="protein sequence ID" value="ENSPMGP00000013477.1"/>
    <property type="gene ID" value="ENSPMGG00000011078.1"/>
</dbReference>
<dbReference type="STRING" id="409849.ENSPMGP00000013477"/>
<feature type="domain" description="C-type lectin" evidence="2">
    <location>
        <begin position="38"/>
        <end position="132"/>
    </location>
</feature>
<reference evidence="3" key="1">
    <citation type="submission" date="2025-08" db="UniProtKB">
        <authorList>
            <consortium name="Ensembl"/>
        </authorList>
    </citation>
    <scope>IDENTIFICATION</scope>
</reference>
<organism evidence="3 4">
    <name type="scientific">Periophthalmus magnuspinnatus</name>
    <dbReference type="NCBI Taxonomy" id="409849"/>
    <lineage>
        <taxon>Eukaryota</taxon>
        <taxon>Metazoa</taxon>
        <taxon>Chordata</taxon>
        <taxon>Craniata</taxon>
        <taxon>Vertebrata</taxon>
        <taxon>Euteleostomi</taxon>
        <taxon>Actinopterygii</taxon>
        <taxon>Neopterygii</taxon>
        <taxon>Teleostei</taxon>
        <taxon>Neoteleostei</taxon>
        <taxon>Acanthomorphata</taxon>
        <taxon>Gobiaria</taxon>
        <taxon>Gobiiformes</taxon>
        <taxon>Gobioidei</taxon>
        <taxon>Gobiidae</taxon>
        <taxon>Oxudercinae</taxon>
        <taxon>Periophthalmus</taxon>
    </lineage>
</organism>
<dbReference type="Pfam" id="PF00059">
    <property type="entry name" value="Lectin_C"/>
    <property type="match status" value="1"/>
</dbReference>
<dbReference type="InterPro" id="IPR018378">
    <property type="entry name" value="C-type_lectin_CS"/>
</dbReference>
<dbReference type="InterPro" id="IPR016186">
    <property type="entry name" value="C-type_lectin-like/link_sf"/>
</dbReference>
<dbReference type="Gene3D" id="3.10.100.10">
    <property type="entry name" value="Mannose-Binding Protein A, subunit A"/>
    <property type="match status" value="1"/>
</dbReference>
<dbReference type="CDD" id="cd00037">
    <property type="entry name" value="CLECT"/>
    <property type="match status" value="1"/>
</dbReference>
<keyword evidence="4" id="KW-1185">Reference proteome</keyword>
<dbReference type="InterPro" id="IPR016187">
    <property type="entry name" value="CTDL_fold"/>
</dbReference>
<dbReference type="Proteomes" id="UP000261520">
    <property type="component" value="Unplaced"/>
</dbReference>
<dbReference type="InterPro" id="IPR001304">
    <property type="entry name" value="C-type_lectin-like"/>
</dbReference>
<evidence type="ECO:0000259" key="2">
    <source>
        <dbReference type="PROSITE" id="PS50041"/>
    </source>
</evidence>
<protein>
    <recommendedName>
        <fullName evidence="2">C-type lectin domain-containing protein</fullName>
    </recommendedName>
</protein>